<evidence type="ECO:0000313" key="10">
    <source>
        <dbReference type="Proteomes" id="UP000515153"/>
    </source>
</evidence>
<dbReference type="InterPro" id="IPR006677">
    <property type="entry name" value="tRNA_intron_Endonuc_cat-like"/>
</dbReference>
<dbReference type="CDD" id="cd22363">
    <property type="entry name" value="tRNA-intron_lyase_C"/>
    <property type="match status" value="1"/>
</dbReference>
<feature type="region of interest" description="Disordered" evidence="8">
    <location>
        <begin position="274"/>
        <end position="315"/>
    </location>
</feature>
<feature type="domain" description="tRNA intron endonuclease catalytic" evidence="9">
    <location>
        <begin position="387"/>
        <end position="478"/>
    </location>
</feature>
<dbReference type="PIRSF" id="PIRSF011789">
    <property type="entry name" value="tRNA_splic_SEN2"/>
    <property type="match status" value="1"/>
</dbReference>
<dbReference type="PANTHER" id="PTHR21227:SF0">
    <property type="entry name" value="TRNA-SPLICING ENDONUCLEASE SUBUNIT SEN2"/>
    <property type="match status" value="1"/>
</dbReference>
<dbReference type="InterPro" id="IPR016589">
    <property type="entry name" value="tRNA_splic_SEN2"/>
</dbReference>
<reference evidence="11" key="3">
    <citation type="submission" date="2025-08" db="UniProtKB">
        <authorList>
            <consortium name="RefSeq"/>
        </authorList>
    </citation>
    <scope>IDENTIFICATION</scope>
    <source>
        <strain evidence="11">NI907</strain>
    </source>
</reference>
<reference evidence="10 11" key="1">
    <citation type="journal article" date="2019" name="Mol. Biol. Evol.">
        <title>Blast fungal genomes show frequent chromosomal changes, gene gains and losses, and effector gene turnover.</title>
        <authorList>
            <person name="Gomez Luciano L.B."/>
            <person name="Jason Tsai I."/>
            <person name="Chuma I."/>
            <person name="Tosa Y."/>
            <person name="Chen Y.H."/>
            <person name="Li J.Y."/>
            <person name="Li M.Y."/>
            <person name="Jade Lu M.Y."/>
            <person name="Nakayashiki H."/>
            <person name="Li W.H."/>
        </authorList>
    </citation>
    <scope>NUCLEOTIDE SEQUENCE [LARGE SCALE GENOMIC DNA]</scope>
    <source>
        <strain evidence="10 11">NI907</strain>
    </source>
</reference>
<comment type="catalytic activity">
    <reaction evidence="6">
        <text>pretRNA = a 3'-half-tRNA molecule with a 5'-OH end + a 5'-half-tRNA molecule with a 2',3'-cyclic phosphate end + an intron with a 2',3'-cyclic phosphate and a 5'-hydroxyl terminus.</text>
        <dbReference type="EC" id="4.6.1.16"/>
    </reaction>
</comment>
<dbReference type="GO" id="GO:0005737">
    <property type="term" value="C:cytoplasm"/>
    <property type="evidence" value="ECO:0007669"/>
    <property type="project" value="TreeGrafter"/>
</dbReference>
<gene>
    <name evidence="11" type="ORF">PgNI_06408</name>
</gene>
<reference evidence="11" key="2">
    <citation type="submission" date="2019-10" db="EMBL/GenBank/DDBJ databases">
        <authorList>
            <consortium name="NCBI Genome Project"/>
        </authorList>
    </citation>
    <scope>NUCLEOTIDE SEQUENCE</scope>
    <source>
        <strain evidence="11">NI907</strain>
    </source>
</reference>
<dbReference type="GO" id="GO:0000379">
    <property type="term" value="P:tRNA-type intron splice site recognition and cleavage"/>
    <property type="evidence" value="ECO:0007669"/>
    <property type="project" value="TreeGrafter"/>
</dbReference>
<dbReference type="GO" id="GO:0000213">
    <property type="term" value="F:tRNA-intron lyase activity"/>
    <property type="evidence" value="ECO:0007669"/>
    <property type="project" value="UniProtKB-EC"/>
</dbReference>
<dbReference type="GO" id="GO:0003676">
    <property type="term" value="F:nucleic acid binding"/>
    <property type="evidence" value="ECO:0007669"/>
    <property type="project" value="InterPro"/>
</dbReference>
<dbReference type="Proteomes" id="UP000515153">
    <property type="component" value="Chromosome I"/>
</dbReference>
<evidence type="ECO:0000256" key="1">
    <source>
        <dbReference type="ARBA" id="ARBA00008078"/>
    </source>
</evidence>
<dbReference type="KEGG" id="pgri:PgNI_06408"/>
<keyword evidence="10" id="KW-1185">Reference proteome</keyword>
<dbReference type="RefSeq" id="XP_030982514.1">
    <property type="nucleotide sequence ID" value="XM_031126432.1"/>
</dbReference>
<evidence type="ECO:0000256" key="4">
    <source>
        <dbReference type="ARBA" id="ARBA00023239"/>
    </source>
</evidence>
<evidence type="ECO:0000256" key="6">
    <source>
        <dbReference type="ARBA" id="ARBA00034031"/>
    </source>
</evidence>
<dbReference type="InterPro" id="IPR006676">
    <property type="entry name" value="tRNA_splic"/>
</dbReference>
<sequence>MAEKNTRTSSDSPNTRAPVFKKPSTPRVPIHQVYALPAPIRTFPLPSFYPSNPLSLAHLVYIWLKQTVFARPPNEPSKLYQGEWSPETRSVNISDAIAIRALWEQGFFGKGSLSRSEPNWLKREMNRRGVDSVSVAEQNTNKRREERLRAKWERARLEQEIIEQTRLEESLAAVVLPASHALQAIVPPVGPLELLRLPNSASDLEVATLIPNSTSGLANGTSGLSYDLATSAEQSQINGAPKSNGSTHPPSHKIEGLHHLLKKQKNVRFSGGVVSTTFDQNDAPSPGGSQSQLLKDSVKTAPVHTGPGSDISRSAPLDETRDLEHLQLSAQEAFYLSFAIGALEVVDPKTQSKMTNLELLHLFADHYYFPPRLSSHGSSGLRTDDPFLVHYVVFHHFRSLGWVPREGVKFGVDLLLYRRGPVFDHAEFGLMVLPSYSHPDWNLEERRHPQQNVSWFWLHGIQRVLSHVLKSLVLVYVDIPPPSTVDLVSDPNKGGISGLLEQYKVREVMVRRWSSNRNR</sequence>
<evidence type="ECO:0000256" key="8">
    <source>
        <dbReference type="SAM" id="MobiDB-lite"/>
    </source>
</evidence>
<evidence type="ECO:0000256" key="2">
    <source>
        <dbReference type="ARBA" id="ARBA00012573"/>
    </source>
</evidence>
<dbReference type="PANTHER" id="PTHR21227">
    <property type="entry name" value="TRNA-SPLICING ENDONUCLEASE SUBUNIT SEN2"/>
    <property type="match status" value="1"/>
</dbReference>
<dbReference type="EC" id="4.6.1.16" evidence="2"/>
<dbReference type="InterPro" id="IPR036167">
    <property type="entry name" value="tRNA_intron_Endo_cat-like_sf"/>
</dbReference>
<comment type="similarity">
    <text evidence="1">Belongs to the tRNA-intron endonuclease family.</text>
</comment>
<feature type="active site" evidence="7">
    <location>
        <position position="417"/>
    </location>
</feature>
<keyword evidence="3" id="KW-0819">tRNA processing</keyword>
<dbReference type="InterPro" id="IPR011856">
    <property type="entry name" value="tRNA_endonuc-like_dom_sf"/>
</dbReference>
<dbReference type="Gene3D" id="3.40.1350.10">
    <property type="match status" value="1"/>
</dbReference>
<proteinExistence type="inferred from homology"/>
<feature type="region of interest" description="Disordered" evidence="8">
    <location>
        <begin position="234"/>
        <end position="253"/>
    </location>
</feature>
<dbReference type="GO" id="GO:0000214">
    <property type="term" value="C:tRNA-intron endonuclease complex"/>
    <property type="evidence" value="ECO:0007669"/>
    <property type="project" value="InterPro"/>
</dbReference>
<evidence type="ECO:0000256" key="7">
    <source>
        <dbReference type="PIRSR" id="PIRSR011789-1"/>
    </source>
</evidence>
<feature type="compositionally biased region" description="Polar residues" evidence="8">
    <location>
        <begin position="234"/>
        <end position="249"/>
    </location>
</feature>
<dbReference type="SUPFAM" id="SSF53032">
    <property type="entry name" value="tRNA-intron endonuclease catalytic domain-like"/>
    <property type="match status" value="1"/>
</dbReference>
<evidence type="ECO:0000313" key="11">
    <source>
        <dbReference type="RefSeq" id="XP_030982514.1"/>
    </source>
</evidence>
<dbReference type="Pfam" id="PF01974">
    <property type="entry name" value="tRNA_int_endo"/>
    <property type="match status" value="1"/>
</dbReference>
<feature type="compositionally biased region" description="Polar residues" evidence="8">
    <location>
        <begin position="274"/>
        <end position="294"/>
    </location>
</feature>
<protein>
    <recommendedName>
        <fullName evidence="2">tRNA-intron lyase</fullName>
        <ecNumber evidence="2">4.6.1.16</ecNumber>
    </recommendedName>
    <alternativeName>
        <fullName evidence="5">tRNA-intron endonuclease Sen2</fullName>
    </alternativeName>
</protein>
<dbReference type="FunFam" id="3.40.1350.10:FF:000007">
    <property type="entry name" value="tRNA-splicing endonuclease subunit Sen2"/>
    <property type="match status" value="1"/>
</dbReference>
<dbReference type="OrthoDB" id="10249562at2759"/>
<accession>A0A6P8B675</accession>
<dbReference type="GeneID" id="41961341"/>
<evidence type="ECO:0000259" key="9">
    <source>
        <dbReference type="Pfam" id="PF01974"/>
    </source>
</evidence>
<evidence type="ECO:0000256" key="3">
    <source>
        <dbReference type="ARBA" id="ARBA00022694"/>
    </source>
</evidence>
<feature type="active site" evidence="7">
    <location>
        <position position="425"/>
    </location>
</feature>
<feature type="region of interest" description="Disordered" evidence="8">
    <location>
        <begin position="1"/>
        <end position="24"/>
    </location>
</feature>
<dbReference type="AlphaFoldDB" id="A0A6P8B675"/>
<organism evidence="10 11">
    <name type="scientific">Pyricularia grisea</name>
    <name type="common">Crabgrass-specific blast fungus</name>
    <name type="synonym">Magnaporthe grisea</name>
    <dbReference type="NCBI Taxonomy" id="148305"/>
    <lineage>
        <taxon>Eukaryota</taxon>
        <taxon>Fungi</taxon>
        <taxon>Dikarya</taxon>
        <taxon>Ascomycota</taxon>
        <taxon>Pezizomycotina</taxon>
        <taxon>Sordariomycetes</taxon>
        <taxon>Sordariomycetidae</taxon>
        <taxon>Magnaporthales</taxon>
        <taxon>Pyriculariaceae</taxon>
        <taxon>Pyricularia</taxon>
    </lineage>
</organism>
<keyword evidence="4" id="KW-0456">Lyase</keyword>
<feature type="active site" evidence="7">
    <location>
        <position position="470"/>
    </location>
</feature>
<name>A0A6P8B675_PYRGI</name>
<evidence type="ECO:0000256" key="5">
    <source>
        <dbReference type="ARBA" id="ARBA00032432"/>
    </source>
</evidence>